<dbReference type="SUPFAM" id="SSF56112">
    <property type="entry name" value="Protein kinase-like (PK-like)"/>
    <property type="match status" value="1"/>
</dbReference>
<evidence type="ECO:0000259" key="7">
    <source>
        <dbReference type="PROSITE" id="PS50011"/>
    </source>
</evidence>
<evidence type="ECO:0000256" key="5">
    <source>
        <dbReference type="ARBA" id="ARBA00022840"/>
    </source>
</evidence>
<evidence type="ECO:0000256" key="6">
    <source>
        <dbReference type="SAM" id="MobiDB-lite"/>
    </source>
</evidence>
<dbReference type="STRING" id="1202772.A0A1V9YHH5"/>
<proteinExistence type="predicted"/>
<dbReference type="InterPro" id="IPR000719">
    <property type="entry name" value="Prot_kinase_dom"/>
</dbReference>
<evidence type="ECO:0000256" key="2">
    <source>
        <dbReference type="ARBA" id="ARBA00022679"/>
    </source>
</evidence>
<evidence type="ECO:0000313" key="9">
    <source>
        <dbReference type="Proteomes" id="UP000243579"/>
    </source>
</evidence>
<feature type="non-terminal residue" evidence="8">
    <location>
        <position position="1"/>
    </location>
</feature>
<sequence length="462" mass="52283">YEARSSSVAFEKRADDGLPTRAARTRTVSSAMEQRVMGARPCVQLGAHLLETYRLINHAYYKKQRSKEKLAKGAKDACKPQDLAAQGDYYVPTENELLHDRYRVTGKKMGKGSFGQVLEAIDIQTSKPVAVKIIKNRKAFERQVQSEIDILEYLHRSGAGQDNHIVELLDRFVHRGHHCLVFELLSFNLFQLLQSTKYTGIGLKLLRKFMRQVLESLQYLAESSIIHCDLKPENIVLVNRSKSQVKLIDFGSSCRVGKEVFQYLQSRFYRAPEVILGLKYTEAIDMWSLGCILVEMHSGSPLFDGANVTDQLHKIVAVLGMVPTDIINQLSLMQRNKYFARTSTGYALKPNESEPLPPHRSLYDIATCEGRRFGEKGHSLPEYAIFMDLVTKMLEYDPRKRISPSEALAHPFFHEDGLSPRPNDKKRSTKGHCSGVHSGAHLGEDVECAHRAKQRKLLVPDA</sequence>
<comment type="caution">
    <text evidence="8">The sequence shown here is derived from an EMBL/GenBank/DDBJ whole genome shotgun (WGS) entry which is preliminary data.</text>
</comment>
<dbReference type="GO" id="GO:0005524">
    <property type="term" value="F:ATP binding"/>
    <property type="evidence" value="ECO:0007669"/>
    <property type="project" value="UniProtKB-KW"/>
</dbReference>
<dbReference type="OrthoDB" id="9332038at2759"/>
<evidence type="ECO:0000256" key="1">
    <source>
        <dbReference type="ARBA" id="ARBA00022527"/>
    </source>
</evidence>
<organism evidence="8 9">
    <name type="scientific">Achlya hypogyna</name>
    <name type="common">Oomycete</name>
    <name type="synonym">Protoachlya hypogyna</name>
    <dbReference type="NCBI Taxonomy" id="1202772"/>
    <lineage>
        <taxon>Eukaryota</taxon>
        <taxon>Sar</taxon>
        <taxon>Stramenopiles</taxon>
        <taxon>Oomycota</taxon>
        <taxon>Saprolegniomycetes</taxon>
        <taxon>Saprolegniales</taxon>
        <taxon>Achlyaceae</taxon>
        <taxon>Achlya</taxon>
    </lineage>
</organism>
<keyword evidence="5" id="KW-0067">ATP-binding</keyword>
<keyword evidence="1" id="KW-0723">Serine/threonine-protein kinase</keyword>
<evidence type="ECO:0000256" key="3">
    <source>
        <dbReference type="ARBA" id="ARBA00022741"/>
    </source>
</evidence>
<evidence type="ECO:0000256" key="4">
    <source>
        <dbReference type="ARBA" id="ARBA00022777"/>
    </source>
</evidence>
<dbReference type="PANTHER" id="PTHR24058">
    <property type="entry name" value="DUAL SPECIFICITY PROTEIN KINASE"/>
    <property type="match status" value="1"/>
</dbReference>
<dbReference type="InterPro" id="IPR011009">
    <property type="entry name" value="Kinase-like_dom_sf"/>
</dbReference>
<keyword evidence="2" id="KW-0808">Transferase</keyword>
<dbReference type="InterPro" id="IPR008271">
    <property type="entry name" value="Ser/Thr_kinase_AS"/>
</dbReference>
<keyword evidence="4 8" id="KW-0418">Kinase</keyword>
<feature type="domain" description="Protein kinase" evidence="7">
    <location>
        <begin position="103"/>
        <end position="413"/>
    </location>
</feature>
<evidence type="ECO:0000313" key="8">
    <source>
        <dbReference type="EMBL" id="OQR85159.1"/>
    </source>
</evidence>
<dbReference type="Pfam" id="PF00069">
    <property type="entry name" value="Pkinase"/>
    <property type="match status" value="1"/>
</dbReference>
<dbReference type="AlphaFoldDB" id="A0A1V9YHH5"/>
<dbReference type="EMBL" id="JNBR01001790">
    <property type="protein sequence ID" value="OQR85159.1"/>
    <property type="molecule type" value="Genomic_DNA"/>
</dbReference>
<dbReference type="GO" id="GO:0004674">
    <property type="term" value="F:protein serine/threonine kinase activity"/>
    <property type="evidence" value="ECO:0007669"/>
    <property type="project" value="UniProtKB-KW"/>
</dbReference>
<feature type="compositionally biased region" description="Basic and acidic residues" evidence="6">
    <location>
        <begin position="412"/>
        <end position="426"/>
    </location>
</feature>
<dbReference type="PANTHER" id="PTHR24058:SF28">
    <property type="entry name" value="SERINE_THREONINE-PROTEIN KINASE MINIBRAIN"/>
    <property type="match status" value="1"/>
</dbReference>
<dbReference type="PROSITE" id="PS50011">
    <property type="entry name" value="PROTEIN_KINASE_DOM"/>
    <property type="match status" value="1"/>
</dbReference>
<keyword evidence="9" id="KW-1185">Reference proteome</keyword>
<gene>
    <name evidence="8" type="ORF">ACHHYP_12190</name>
</gene>
<accession>A0A1V9YHH5</accession>
<dbReference type="PROSITE" id="PS00108">
    <property type="entry name" value="PROTEIN_KINASE_ST"/>
    <property type="match status" value="1"/>
</dbReference>
<dbReference type="Proteomes" id="UP000243579">
    <property type="component" value="Unassembled WGS sequence"/>
</dbReference>
<dbReference type="Gene3D" id="1.10.510.10">
    <property type="entry name" value="Transferase(Phosphotransferase) domain 1"/>
    <property type="match status" value="1"/>
</dbReference>
<dbReference type="Gene3D" id="3.30.200.20">
    <property type="entry name" value="Phosphorylase Kinase, domain 1"/>
    <property type="match status" value="1"/>
</dbReference>
<name>A0A1V9YHH5_ACHHY</name>
<keyword evidence="3" id="KW-0547">Nucleotide-binding</keyword>
<feature type="region of interest" description="Disordered" evidence="6">
    <location>
        <begin position="412"/>
        <end position="440"/>
    </location>
</feature>
<reference evidence="8 9" key="1">
    <citation type="journal article" date="2014" name="Genome Biol. Evol.">
        <title>The secreted proteins of Achlya hypogyna and Thraustotheca clavata identify the ancestral oomycete secretome and reveal gene acquisitions by horizontal gene transfer.</title>
        <authorList>
            <person name="Misner I."/>
            <person name="Blouin N."/>
            <person name="Leonard G."/>
            <person name="Richards T.A."/>
            <person name="Lane C.E."/>
        </authorList>
    </citation>
    <scope>NUCLEOTIDE SEQUENCE [LARGE SCALE GENOMIC DNA]</scope>
    <source>
        <strain evidence="8 9">ATCC 48635</strain>
    </source>
</reference>
<dbReference type="InterPro" id="IPR050494">
    <property type="entry name" value="Ser_Thr_dual-spec_kinase"/>
</dbReference>
<dbReference type="SMART" id="SM00220">
    <property type="entry name" value="S_TKc"/>
    <property type="match status" value="1"/>
</dbReference>
<protein>
    <submittedName>
        <fullName evidence="8">Serine/threonine-protein kinase minibrain-like isoform X1</fullName>
    </submittedName>
</protein>